<reference evidence="4 5" key="1">
    <citation type="journal article" date="2017" name="Mol. Ecol.">
        <title>Comparative and population genomic landscape of Phellinus noxius: A hypervariable fungus causing root rot in trees.</title>
        <authorList>
            <person name="Chung C.L."/>
            <person name="Lee T.J."/>
            <person name="Akiba M."/>
            <person name="Lee H.H."/>
            <person name="Kuo T.H."/>
            <person name="Liu D."/>
            <person name="Ke H.M."/>
            <person name="Yokoi T."/>
            <person name="Roa M.B."/>
            <person name="Lu M.J."/>
            <person name="Chang Y.Y."/>
            <person name="Ann P.J."/>
            <person name="Tsai J.N."/>
            <person name="Chen C.Y."/>
            <person name="Tzean S.S."/>
            <person name="Ota Y."/>
            <person name="Hattori T."/>
            <person name="Sahashi N."/>
            <person name="Liou R.F."/>
            <person name="Kikuchi T."/>
            <person name="Tsai I.J."/>
        </authorList>
    </citation>
    <scope>NUCLEOTIDE SEQUENCE [LARGE SCALE GENOMIC DNA]</scope>
    <source>
        <strain evidence="4 5">FFPRI411160</strain>
    </source>
</reference>
<dbReference type="GO" id="GO:0016616">
    <property type="term" value="F:oxidoreductase activity, acting on the CH-OH group of donors, NAD or NADP as acceptor"/>
    <property type="evidence" value="ECO:0007669"/>
    <property type="project" value="TreeGrafter"/>
</dbReference>
<dbReference type="InterPro" id="IPR001509">
    <property type="entry name" value="Epimerase_deHydtase"/>
</dbReference>
<keyword evidence="5" id="KW-1185">Reference proteome</keyword>
<evidence type="ECO:0000313" key="4">
    <source>
        <dbReference type="EMBL" id="PAV17623.1"/>
    </source>
</evidence>
<dbReference type="FunCoup" id="A0A286UDF6">
    <property type="interactions" value="49"/>
</dbReference>
<evidence type="ECO:0000259" key="3">
    <source>
        <dbReference type="Pfam" id="PF01370"/>
    </source>
</evidence>
<evidence type="ECO:0000256" key="2">
    <source>
        <dbReference type="ARBA" id="ARBA00023445"/>
    </source>
</evidence>
<dbReference type="EMBL" id="NBII01000006">
    <property type="protein sequence ID" value="PAV17623.1"/>
    <property type="molecule type" value="Genomic_DNA"/>
</dbReference>
<comment type="caution">
    <text evidence="4">The sequence shown here is derived from an EMBL/GenBank/DDBJ whole genome shotgun (WGS) entry which is preliminary data.</text>
</comment>
<evidence type="ECO:0000313" key="5">
    <source>
        <dbReference type="Proteomes" id="UP000217199"/>
    </source>
</evidence>
<dbReference type="InterPro" id="IPR050425">
    <property type="entry name" value="NAD(P)_dehydrat-like"/>
</dbReference>
<dbReference type="Pfam" id="PF01370">
    <property type="entry name" value="Epimerase"/>
    <property type="match status" value="1"/>
</dbReference>
<gene>
    <name evidence="4" type="ORF">PNOK_0610900</name>
</gene>
<dbReference type="AlphaFoldDB" id="A0A286UDF6"/>
<feature type="domain" description="NAD-dependent epimerase/dehydratase" evidence="3">
    <location>
        <begin position="10"/>
        <end position="273"/>
    </location>
</feature>
<name>A0A286UDF6_9AGAM</name>
<dbReference type="SUPFAM" id="SSF51735">
    <property type="entry name" value="NAD(P)-binding Rossmann-fold domains"/>
    <property type="match status" value="1"/>
</dbReference>
<protein>
    <submittedName>
        <fullName evidence="4">D-lactaldehyde dehydrogenase</fullName>
    </submittedName>
</protein>
<dbReference type="Gene3D" id="3.40.50.720">
    <property type="entry name" value="NAD(P)-binding Rossmann-like Domain"/>
    <property type="match status" value="1"/>
</dbReference>
<sequence>MPEITAPAKVLVTGSSSFIAIWVVRYLLECGFSVRGAVRSEDKGKHLLDTFKDAVSKGMFELAIVPDMCAPGAFDEAVKGVTAIEHTASPVHANADDPNEIIVPAIRGTLGVLESALKYAGPQIKRVVVTSSCAAIFSSSPQGELDETCWNEECLNEVNEKGRLASAINKYRASKTLAEKAAWKFVEDHKDEINWDLVTINPPYVFGPILHQVKGIDTLNVSSLWFYNALFSKDESISKDTLHDILLPRGWVDVRDVANAHVRALTTPGAGGQRFIISAGSNSWKDWSDVAIDLHIEGIKRYETGSEPVPKVGRYNASKSREVLGIKYREMKDIAKDTIQSFKEHGW</sequence>
<dbReference type="PANTHER" id="PTHR10366:SF564">
    <property type="entry name" value="STEROL-4-ALPHA-CARBOXYLATE 3-DEHYDROGENASE, DECARBOXYLATING"/>
    <property type="match status" value="1"/>
</dbReference>
<dbReference type="OrthoDB" id="2735536at2759"/>
<keyword evidence="1" id="KW-0560">Oxidoreductase</keyword>
<comment type="similarity">
    <text evidence="2">Belongs to the NAD(P)-dependent epimerase/dehydratase family. Dihydroflavonol-4-reductase subfamily.</text>
</comment>
<organism evidence="4 5">
    <name type="scientific">Pyrrhoderma noxium</name>
    <dbReference type="NCBI Taxonomy" id="2282107"/>
    <lineage>
        <taxon>Eukaryota</taxon>
        <taxon>Fungi</taxon>
        <taxon>Dikarya</taxon>
        <taxon>Basidiomycota</taxon>
        <taxon>Agaricomycotina</taxon>
        <taxon>Agaricomycetes</taxon>
        <taxon>Hymenochaetales</taxon>
        <taxon>Hymenochaetaceae</taxon>
        <taxon>Pyrrhoderma</taxon>
    </lineage>
</organism>
<dbReference type="InterPro" id="IPR036291">
    <property type="entry name" value="NAD(P)-bd_dom_sf"/>
</dbReference>
<dbReference type="InParanoid" id="A0A286UDF6"/>
<evidence type="ECO:0000256" key="1">
    <source>
        <dbReference type="ARBA" id="ARBA00023002"/>
    </source>
</evidence>
<dbReference type="PANTHER" id="PTHR10366">
    <property type="entry name" value="NAD DEPENDENT EPIMERASE/DEHYDRATASE"/>
    <property type="match status" value="1"/>
</dbReference>
<accession>A0A286UDF6</accession>
<dbReference type="Proteomes" id="UP000217199">
    <property type="component" value="Unassembled WGS sequence"/>
</dbReference>
<dbReference type="STRING" id="2282107.A0A286UDF6"/>
<proteinExistence type="inferred from homology"/>